<name>A0A448XQK9_9PLAT</name>
<dbReference type="AlphaFoldDB" id="A0A448XQK9"/>
<accession>A0A448XQK9</accession>
<keyword evidence="2" id="KW-1185">Reference proteome</keyword>
<gene>
    <name evidence="1" type="ORF">PXEA_LOCUS35942</name>
</gene>
<dbReference type="Proteomes" id="UP000784294">
    <property type="component" value="Unassembled WGS sequence"/>
</dbReference>
<evidence type="ECO:0000313" key="2">
    <source>
        <dbReference type="Proteomes" id="UP000784294"/>
    </source>
</evidence>
<dbReference type="EMBL" id="CAAALY010274767">
    <property type="protein sequence ID" value="VEL42502.1"/>
    <property type="molecule type" value="Genomic_DNA"/>
</dbReference>
<protein>
    <submittedName>
        <fullName evidence="1">Uncharacterized protein</fullName>
    </submittedName>
</protein>
<reference evidence="1" key="1">
    <citation type="submission" date="2018-11" db="EMBL/GenBank/DDBJ databases">
        <authorList>
            <consortium name="Pathogen Informatics"/>
        </authorList>
    </citation>
    <scope>NUCLEOTIDE SEQUENCE</scope>
</reference>
<organism evidence="1 2">
    <name type="scientific">Protopolystoma xenopodis</name>
    <dbReference type="NCBI Taxonomy" id="117903"/>
    <lineage>
        <taxon>Eukaryota</taxon>
        <taxon>Metazoa</taxon>
        <taxon>Spiralia</taxon>
        <taxon>Lophotrochozoa</taxon>
        <taxon>Platyhelminthes</taxon>
        <taxon>Monogenea</taxon>
        <taxon>Polyopisthocotylea</taxon>
        <taxon>Polystomatidea</taxon>
        <taxon>Polystomatidae</taxon>
        <taxon>Protopolystoma</taxon>
    </lineage>
</organism>
<comment type="caution">
    <text evidence="1">The sequence shown here is derived from an EMBL/GenBank/DDBJ whole genome shotgun (WGS) entry which is preliminary data.</text>
</comment>
<evidence type="ECO:0000313" key="1">
    <source>
        <dbReference type="EMBL" id="VEL42502.1"/>
    </source>
</evidence>
<proteinExistence type="predicted"/>
<sequence length="80" mass="9157">MSVEARHGLLQCRTGPLVTVRPVAASGSRSTRRLCDAKQEACDLITSSRRPQPVFRQFQHFYRVLFPSLLNYDNVFECVE</sequence>